<dbReference type="AlphaFoldDB" id="A0A0E9QK13"/>
<proteinExistence type="predicted"/>
<reference evidence="1" key="1">
    <citation type="submission" date="2014-11" db="EMBL/GenBank/DDBJ databases">
        <authorList>
            <person name="Amaro Gonzalez C."/>
        </authorList>
    </citation>
    <scope>NUCLEOTIDE SEQUENCE</scope>
</reference>
<reference evidence="1" key="2">
    <citation type="journal article" date="2015" name="Fish Shellfish Immunol.">
        <title>Early steps in the European eel (Anguilla anguilla)-Vibrio vulnificus interaction in the gills: Role of the RtxA13 toxin.</title>
        <authorList>
            <person name="Callol A."/>
            <person name="Pajuelo D."/>
            <person name="Ebbesson L."/>
            <person name="Teles M."/>
            <person name="MacKenzie S."/>
            <person name="Amaro C."/>
        </authorList>
    </citation>
    <scope>NUCLEOTIDE SEQUENCE</scope>
</reference>
<organism evidence="1">
    <name type="scientific">Anguilla anguilla</name>
    <name type="common">European freshwater eel</name>
    <name type="synonym">Muraena anguilla</name>
    <dbReference type="NCBI Taxonomy" id="7936"/>
    <lineage>
        <taxon>Eukaryota</taxon>
        <taxon>Metazoa</taxon>
        <taxon>Chordata</taxon>
        <taxon>Craniata</taxon>
        <taxon>Vertebrata</taxon>
        <taxon>Euteleostomi</taxon>
        <taxon>Actinopterygii</taxon>
        <taxon>Neopterygii</taxon>
        <taxon>Teleostei</taxon>
        <taxon>Anguilliformes</taxon>
        <taxon>Anguillidae</taxon>
        <taxon>Anguilla</taxon>
    </lineage>
</organism>
<dbReference type="EMBL" id="GBXM01091458">
    <property type="protein sequence ID" value="JAH17119.1"/>
    <property type="molecule type" value="Transcribed_RNA"/>
</dbReference>
<evidence type="ECO:0000313" key="1">
    <source>
        <dbReference type="EMBL" id="JAH17119.1"/>
    </source>
</evidence>
<sequence>MPGCRRYTPGNRRKCKSLRHNTAHYNSAIPLSKACHLGLKLALQPASVVADGGVLPFPETYLDVVVCICTFGSGTIF</sequence>
<name>A0A0E9QK13_ANGAN</name>
<protein>
    <submittedName>
        <fullName evidence="1">Uncharacterized protein</fullName>
    </submittedName>
</protein>
<accession>A0A0E9QK13</accession>